<dbReference type="EMBL" id="BAAAIZ010000090">
    <property type="protein sequence ID" value="GAA1431741.1"/>
    <property type="molecule type" value="Genomic_DNA"/>
</dbReference>
<comment type="caution">
    <text evidence="6">The sequence shown here is derived from an EMBL/GenBank/DDBJ whole genome shotgun (WGS) entry which is preliminary data.</text>
</comment>
<keyword evidence="2" id="KW-0489">Methyltransferase</keyword>
<dbReference type="SUPFAM" id="SSF53335">
    <property type="entry name" value="S-adenosyl-L-methionine-dependent methyltransferases"/>
    <property type="match status" value="1"/>
</dbReference>
<dbReference type="PROSITE" id="PS00092">
    <property type="entry name" value="N6_MTASE"/>
    <property type="match status" value="1"/>
</dbReference>
<dbReference type="PANTHER" id="PTHR13370:SF3">
    <property type="entry name" value="TRNA (GUANINE(10)-N2)-METHYLTRANSFERASE HOMOLOG"/>
    <property type="match status" value="1"/>
</dbReference>
<dbReference type="Proteomes" id="UP001500973">
    <property type="component" value="Unassembled WGS sequence"/>
</dbReference>
<name>A0ABN1Z4Q5_9ACTN</name>
<protein>
    <recommendedName>
        <fullName evidence="4">Methyltransferase</fullName>
        <ecNumber evidence="4">2.1.1.-</ecNumber>
    </recommendedName>
</protein>
<evidence type="ECO:0000313" key="6">
    <source>
        <dbReference type="EMBL" id="GAA1431741.1"/>
    </source>
</evidence>
<comment type="similarity">
    <text evidence="1 4">Belongs to the N(4)/N(6)-methyltransferase family.</text>
</comment>
<evidence type="ECO:0000256" key="2">
    <source>
        <dbReference type="ARBA" id="ARBA00022603"/>
    </source>
</evidence>
<dbReference type="Pfam" id="PF01555">
    <property type="entry name" value="N6_N4_Mtase"/>
    <property type="match status" value="1"/>
</dbReference>
<dbReference type="InterPro" id="IPR001091">
    <property type="entry name" value="RM_Methyltransferase"/>
</dbReference>
<evidence type="ECO:0000256" key="3">
    <source>
        <dbReference type="ARBA" id="ARBA00022679"/>
    </source>
</evidence>
<dbReference type="Gene3D" id="3.40.50.150">
    <property type="entry name" value="Vaccinia Virus protein VP39"/>
    <property type="match status" value="1"/>
</dbReference>
<accession>A0ABN1Z4Q5</accession>
<sequence>MTTPYWEDPDTGLQLYLGDMREILPALGLKADLVVADPPYGETALDWDRWPDGWPTLAATVASSMWCFGSMRMFLNRRDEFTDWKLSQDIVWEKHNGSGFAADRFKRVHEIATHWYRGDWCDVHHEVPTERSRRRGGGEGGVRATATAREHTGKIAAKTWDGSDGIRLLRSVVKVRSMHGRALHPTEKPLGVLDPLIRYACPPGGLVVDPFAGSGSTLDAARQTGRRAIGIEANEKYAEAAARRLSALTLPAA</sequence>
<feature type="domain" description="DNA methylase N-4/N-6" evidence="5">
    <location>
        <begin position="32"/>
        <end position="242"/>
    </location>
</feature>
<gene>
    <name evidence="6" type="ORF">GCM10009601_51340</name>
</gene>
<keyword evidence="3" id="KW-0808">Transferase</keyword>
<dbReference type="PRINTS" id="PR00508">
    <property type="entry name" value="S21N4MTFRASE"/>
</dbReference>
<dbReference type="PANTHER" id="PTHR13370">
    <property type="entry name" value="RNA METHYLASE-RELATED"/>
    <property type="match status" value="1"/>
</dbReference>
<dbReference type="InterPro" id="IPR002941">
    <property type="entry name" value="DNA_methylase_N4/N6"/>
</dbReference>
<keyword evidence="7" id="KW-1185">Reference proteome</keyword>
<evidence type="ECO:0000256" key="1">
    <source>
        <dbReference type="ARBA" id="ARBA00006594"/>
    </source>
</evidence>
<reference evidence="6 7" key="1">
    <citation type="journal article" date="2019" name="Int. J. Syst. Evol. Microbiol.">
        <title>The Global Catalogue of Microorganisms (GCM) 10K type strain sequencing project: providing services to taxonomists for standard genome sequencing and annotation.</title>
        <authorList>
            <consortium name="The Broad Institute Genomics Platform"/>
            <consortium name="The Broad Institute Genome Sequencing Center for Infectious Disease"/>
            <person name="Wu L."/>
            <person name="Ma J."/>
        </authorList>
    </citation>
    <scope>NUCLEOTIDE SEQUENCE [LARGE SCALE GENOMIC DNA]</scope>
    <source>
        <strain evidence="6 7">JCM 11756</strain>
    </source>
</reference>
<evidence type="ECO:0000256" key="4">
    <source>
        <dbReference type="RuleBase" id="RU362026"/>
    </source>
</evidence>
<organism evidence="6 7">
    <name type="scientific">Streptomyces thermospinosisporus</name>
    <dbReference type="NCBI Taxonomy" id="161482"/>
    <lineage>
        <taxon>Bacteria</taxon>
        <taxon>Bacillati</taxon>
        <taxon>Actinomycetota</taxon>
        <taxon>Actinomycetes</taxon>
        <taxon>Kitasatosporales</taxon>
        <taxon>Streptomycetaceae</taxon>
        <taxon>Streptomyces</taxon>
    </lineage>
</organism>
<proteinExistence type="inferred from homology"/>
<dbReference type="EC" id="2.1.1.-" evidence="4"/>
<dbReference type="InterPro" id="IPR029063">
    <property type="entry name" value="SAM-dependent_MTases_sf"/>
</dbReference>
<evidence type="ECO:0000313" key="7">
    <source>
        <dbReference type="Proteomes" id="UP001500973"/>
    </source>
</evidence>
<dbReference type="InterPro" id="IPR002052">
    <property type="entry name" value="DNA_methylase_N6_adenine_CS"/>
</dbReference>
<dbReference type="RefSeq" id="WP_344015516.1">
    <property type="nucleotide sequence ID" value="NZ_BAAAIZ010000090.1"/>
</dbReference>
<evidence type="ECO:0000259" key="5">
    <source>
        <dbReference type="Pfam" id="PF01555"/>
    </source>
</evidence>